<dbReference type="InterPro" id="IPR003732">
    <property type="entry name" value="Daa-tRNA_deacyls_DTD"/>
</dbReference>
<dbReference type="EC" id="3.1.1.-" evidence="2"/>
<reference evidence="3 4" key="1">
    <citation type="journal article" date="2013" name="Int. J. Syst. Evol. Microbiol.">
        <title>Celerinatantimonas yamalensis sp. nov., a cold-adapted diazotrophic bacterium from a cold permafrost brine.</title>
        <authorList>
            <person name="Shcherbakova V."/>
            <person name="Chuvilskaya N."/>
            <person name="Rivkina E."/>
            <person name="Demidov N."/>
            <person name="Uchaeva V."/>
            <person name="Suetin S."/>
            <person name="Suzina N."/>
            <person name="Gilichinsky D."/>
        </authorList>
    </citation>
    <scope>NUCLEOTIDE SEQUENCE [LARGE SCALE GENOMIC DNA]</scope>
    <source>
        <strain evidence="3 4">C7</strain>
    </source>
</reference>
<keyword evidence="2" id="KW-0820">tRNA-binding</keyword>
<keyword evidence="2" id="KW-0694">RNA-binding</keyword>
<evidence type="ECO:0000256" key="2">
    <source>
        <dbReference type="HAMAP-Rule" id="MF_00518"/>
    </source>
</evidence>
<comment type="subunit">
    <text evidence="2">Homodimer.</text>
</comment>
<name>A0ABW9G8P6_9GAMM</name>
<comment type="domain">
    <text evidence="2">A Gly-cisPro motif from one monomer fits into the active site of the other monomer to allow specific chiral rejection of L-amino acids.</text>
</comment>
<dbReference type="PANTHER" id="PTHR10472">
    <property type="entry name" value="D-TYROSYL-TRNA TYR DEACYLASE"/>
    <property type="match status" value="1"/>
</dbReference>
<dbReference type="HAMAP" id="MF_00518">
    <property type="entry name" value="Deacylase_Dtd"/>
    <property type="match status" value="1"/>
</dbReference>
<proteinExistence type="inferred from homology"/>
<comment type="catalytic activity">
    <reaction evidence="2">
        <text>glycyl-tRNA(Ala) + H2O = tRNA(Ala) + glycine + H(+)</text>
        <dbReference type="Rhea" id="RHEA:53744"/>
        <dbReference type="Rhea" id="RHEA-COMP:9657"/>
        <dbReference type="Rhea" id="RHEA-COMP:13640"/>
        <dbReference type="ChEBI" id="CHEBI:15377"/>
        <dbReference type="ChEBI" id="CHEBI:15378"/>
        <dbReference type="ChEBI" id="CHEBI:57305"/>
        <dbReference type="ChEBI" id="CHEBI:78442"/>
        <dbReference type="ChEBI" id="CHEBI:78522"/>
    </reaction>
</comment>
<dbReference type="EC" id="3.1.1.96" evidence="2"/>
<evidence type="ECO:0000256" key="1">
    <source>
        <dbReference type="ARBA" id="ARBA00009673"/>
    </source>
</evidence>
<keyword evidence="4" id="KW-1185">Reference proteome</keyword>
<dbReference type="RefSeq" id="WP_408624343.1">
    <property type="nucleotide sequence ID" value="NZ_JBEQCT010000006.1"/>
</dbReference>
<accession>A0ABW9G8P6</accession>
<comment type="catalytic activity">
    <reaction evidence="2">
        <text>a D-aminoacyl-tRNA + H2O = a tRNA + a D-alpha-amino acid + H(+)</text>
        <dbReference type="Rhea" id="RHEA:13953"/>
        <dbReference type="Rhea" id="RHEA-COMP:10123"/>
        <dbReference type="Rhea" id="RHEA-COMP:10124"/>
        <dbReference type="ChEBI" id="CHEBI:15377"/>
        <dbReference type="ChEBI" id="CHEBI:15378"/>
        <dbReference type="ChEBI" id="CHEBI:59871"/>
        <dbReference type="ChEBI" id="CHEBI:78442"/>
        <dbReference type="ChEBI" id="CHEBI:79333"/>
        <dbReference type="EC" id="3.1.1.96"/>
    </reaction>
</comment>
<dbReference type="EMBL" id="JBEQCT010000006">
    <property type="protein sequence ID" value="MFM2486077.1"/>
    <property type="molecule type" value="Genomic_DNA"/>
</dbReference>
<sequence>MIGLIQRVSRASVTISGNTAGAIEQGLLVLLGVEQGDDASHVEALARKVCHYRVFADAQGKTNLNVQQIGGALLVVSQFTLCADTQKGLRPGFSKAAEPSQAQQLYQQFCQSCEGYGLRIATGEFGADMQVELVNDGPMTFWLQV</sequence>
<comment type="similarity">
    <text evidence="1 2">Belongs to the DTD family.</text>
</comment>
<dbReference type="Pfam" id="PF02580">
    <property type="entry name" value="Tyr_Deacylase"/>
    <property type="match status" value="1"/>
</dbReference>
<comment type="caution">
    <text evidence="3">The sequence shown here is derived from an EMBL/GenBank/DDBJ whole genome shotgun (WGS) entry which is preliminary data.</text>
</comment>
<feature type="short sequence motif" description="Gly-cisPro motif, important for rejection of L-amino acids" evidence="2">
    <location>
        <begin position="137"/>
        <end position="138"/>
    </location>
</feature>
<dbReference type="Gene3D" id="3.50.80.10">
    <property type="entry name" value="D-tyrosyl-tRNA(Tyr) deacylase"/>
    <property type="match status" value="1"/>
</dbReference>
<dbReference type="SUPFAM" id="SSF69500">
    <property type="entry name" value="DTD-like"/>
    <property type="match status" value="1"/>
</dbReference>
<protein>
    <recommendedName>
        <fullName evidence="2">D-aminoacyl-tRNA deacylase</fullName>
        <shortName evidence="2">DTD</shortName>
        <ecNumber evidence="2">3.1.1.96</ecNumber>
    </recommendedName>
    <alternativeName>
        <fullName evidence="2">Gly-tRNA(Ala) deacylase</fullName>
        <ecNumber evidence="2">3.1.1.-</ecNumber>
    </alternativeName>
</protein>
<organism evidence="3 4">
    <name type="scientific">Celerinatantimonas yamalensis</name>
    <dbReference type="NCBI Taxonomy" id="559956"/>
    <lineage>
        <taxon>Bacteria</taxon>
        <taxon>Pseudomonadati</taxon>
        <taxon>Pseudomonadota</taxon>
        <taxon>Gammaproteobacteria</taxon>
        <taxon>Celerinatantimonadaceae</taxon>
        <taxon>Celerinatantimonas</taxon>
    </lineage>
</organism>
<dbReference type="Proteomes" id="UP001629953">
    <property type="component" value="Unassembled WGS sequence"/>
</dbReference>
<dbReference type="GO" id="GO:0051499">
    <property type="term" value="F:D-aminoacyl-tRNA deacylase activity"/>
    <property type="evidence" value="ECO:0007669"/>
    <property type="project" value="UniProtKB-EC"/>
</dbReference>
<gene>
    <name evidence="2 3" type="primary">dtd</name>
    <name evidence="3" type="ORF">ABUE30_13580</name>
</gene>
<dbReference type="NCBIfam" id="TIGR00256">
    <property type="entry name" value="D-aminoacyl-tRNA deacylase"/>
    <property type="match status" value="1"/>
</dbReference>
<comment type="function">
    <text evidence="2">An aminoacyl-tRNA editing enzyme that deacylates mischarged D-aminoacyl-tRNAs. Also deacylates mischarged glycyl-tRNA(Ala), protecting cells against glycine mischarging by AlaRS. Acts via tRNA-based rather than protein-based catalysis; rejects L-amino acids rather than detecting D-amino acids in the active site. By recycling D-aminoacyl-tRNA to D-amino acids and free tRNA molecules, this enzyme counteracts the toxicity associated with the formation of D-aminoacyl-tRNA entities in vivo and helps enforce protein L-homochirality.</text>
</comment>
<evidence type="ECO:0000313" key="3">
    <source>
        <dbReference type="EMBL" id="MFM2486077.1"/>
    </source>
</evidence>
<dbReference type="InterPro" id="IPR023509">
    <property type="entry name" value="DTD-like_sf"/>
</dbReference>
<keyword evidence="2 3" id="KW-0378">Hydrolase</keyword>
<dbReference type="CDD" id="cd00563">
    <property type="entry name" value="Dtyr_deacylase"/>
    <property type="match status" value="1"/>
</dbReference>
<evidence type="ECO:0000313" key="4">
    <source>
        <dbReference type="Proteomes" id="UP001629953"/>
    </source>
</evidence>
<dbReference type="PANTHER" id="PTHR10472:SF5">
    <property type="entry name" value="D-AMINOACYL-TRNA DEACYLASE 1"/>
    <property type="match status" value="1"/>
</dbReference>
<comment type="subcellular location">
    <subcellularLocation>
        <location evidence="2">Cytoplasm</location>
    </subcellularLocation>
</comment>
<keyword evidence="2" id="KW-0963">Cytoplasm</keyword>